<evidence type="ECO:0000256" key="6">
    <source>
        <dbReference type="SAM" id="SignalP"/>
    </source>
</evidence>
<feature type="chain" id="PRO_5022772066" evidence="6">
    <location>
        <begin position="26"/>
        <end position="944"/>
    </location>
</feature>
<sequence precursor="true">MIRPTYFQLAIVCIAFIANLSTALADDRPNIVLILADDIGIEGLGCYGGVSYQTPVLDKLAQGGVRFTHAYATPLCTPTRVQLMTGKYNHRNWKSFGILDPNERTFGHHMQNAGYATAIFGKWQLQSYDPPDYPGATRRRGTGMHPKDAGFDEYALYHALNTEDKGSRYANPSMLEGKASEQGTLKTYTGKFGEDIWVDKTTDFLDRHRDQPAFVYYPMALPHWPFVPTPNSDDWDPEEPVIESLDYASDMIEYMDTAVGNLISNLEAKGLRDNTIVMFYGDNGTHLDVSSQLADGRTIQGGKGLPKQTGIHVPLIVSWPDHIPPATSDSLVDPSDFLPTLLELAGGELPRSVTCDGISFAPELFGRSGRKRESVFCWYDPRPGHDKTQFTRSVFALDHDYKYFRDGRLFKFTDRPLEEVPVDLVTASGQDRTAIAKLKHSIEVAMDGVVEPPLVDAFGEPIAADNLSPTQPEQPNLVLIIADDMNWDDCGAYGHPAIRTPNIDQLASEGLRFQHAYLTTNSCSPSRASIITGKYPHNTGAEQLHWPIPAGSHTVARQLKSMGYYTAAAGKWHMGDHIRDHFDKVYEASTAGFVLPSGKDGEPPKMIAQQPSGCEDWERALDERDKSKPFFMWLASLDPHREYTDGSLDPPHRSEDVIVPAHLPDTPDVREDLRLYYDEIGRLDQYVGKVMNKLDSQGVAENTVVLFISDNGRPFPRDKTTLYDGGIRTPWIVRWPRKVTAGVVTNSLVSAVDIAPTFLALAGGDQSDLKSDGQSFADVLTNPLVSTREFAFAEDHWHDYEDHARCIVDQRFKLIRNDYVDLPATPSADAGRGLSWQDMLRLNQSEELTEAQQSCFRSPRPHWELFDLQRDPGELSNRIDDPAYQSVKQRLTRALDQWTLKTDDYIPTKRTPDEFDRVTGEPDHNVRVRPRPSKQEMFHTNGKY</sequence>
<dbReference type="Gene3D" id="3.40.720.10">
    <property type="entry name" value="Alkaline Phosphatase, subunit A"/>
    <property type="match status" value="2"/>
</dbReference>
<organism evidence="8 9">
    <name type="scientific">Rubripirellula amarantea</name>
    <dbReference type="NCBI Taxonomy" id="2527999"/>
    <lineage>
        <taxon>Bacteria</taxon>
        <taxon>Pseudomonadati</taxon>
        <taxon>Planctomycetota</taxon>
        <taxon>Planctomycetia</taxon>
        <taxon>Pirellulales</taxon>
        <taxon>Pirellulaceae</taxon>
        <taxon>Rubripirellula</taxon>
    </lineage>
</organism>
<feature type="domain" description="Sulfatase N-terminal" evidence="7">
    <location>
        <begin position="29"/>
        <end position="346"/>
    </location>
</feature>
<name>A0A5C5WSU4_9BACT</name>
<dbReference type="InterPro" id="IPR000917">
    <property type="entry name" value="Sulfatase_N"/>
</dbReference>
<gene>
    <name evidence="8" type="primary">atsA_13</name>
    <name evidence="8" type="ORF">Pla22_14800</name>
</gene>
<evidence type="ECO:0000256" key="2">
    <source>
        <dbReference type="ARBA" id="ARBA00022723"/>
    </source>
</evidence>
<keyword evidence="3 8" id="KW-0378">Hydrolase</keyword>
<keyword evidence="9" id="KW-1185">Reference proteome</keyword>
<feature type="domain" description="Sulfatase N-terminal" evidence="7">
    <location>
        <begin position="475"/>
        <end position="763"/>
    </location>
</feature>
<dbReference type="InterPro" id="IPR024607">
    <property type="entry name" value="Sulfatase_CS"/>
</dbReference>
<evidence type="ECO:0000313" key="8">
    <source>
        <dbReference type="EMBL" id="TWT53846.1"/>
    </source>
</evidence>
<dbReference type="SUPFAM" id="SSF53649">
    <property type="entry name" value="Alkaline phosphatase-like"/>
    <property type="match status" value="2"/>
</dbReference>
<dbReference type="GO" id="GO:0004065">
    <property type="term" value="F:arylsulfatase activity"/>
    <property type="evidence" value="ECO:0007669"/>
    <property type="project" value="UniProtKB-EC"/>
</dbReference>
<dbReference type="PROSITE" id="PS00149">
    <property type="entry name" value="SULFATASE_2"/>
    <property type="match status" value="1"/>
</dbReference>
<evidence type="ECO:0000313" key="9">
    <source>
        <dbReference type="Proteomes" id="UP000316598"/>
    </source>
</evidence>
<evidence type="ECO:0000256" key="1">
    <source>
        <dbReference type="ARBA" id="ARBA00008779"/>
    </source>
</evidence>
<dbReference type="PROSITE" id="PS00523">
    <property type="entry name" value="SULFATASE_1"/>
    <property type="match status" value="1"/>
</dbReference>
<keyword evidence="4" id="KW-0106">Calcium</keyword>
<dbReference type="EMBL" id="SJPI01000001">
    <property type="protein sequence ID" value="TWT53846.1"/>
    <property type="molecule type" value="Genomic_DNA"/>
</dbReference>
<protein>
    <submittedName>
        <fullName evidence="8">Arylsulfatase</fullName>
        <ecNumber evidence="8">3.1.6.1</ecNumber>
    </submittedName>
</protein>
<dbReference type="Proteomes" id="UP000316598">
    <property type="component" value="Unassembled WGS sequence"/>
</dbReference>
<feature type="compositionally biased region" description="Basic and acidic residues" evidence="5">
    <location>
        <begin position="910"/>
        <end position="926"/>
    </location>
</feature>
<feature type="region of interest" description="Disordered" evidence="5">
    <location>
        <begin position="910"/>
        <end position="944"/>
    </location>
</feature>
<dbReference type="PANTHER" id="PTHR42693:SF53">
    <property type="entry name" value="ENDO-4-O-SULFATASE"/>
    <property type="match status" value="1"/>
</dbReference>
<dbReference type="AlphaFoldDB" id="A0A5C5WSU4"/>
<dbReference type="InterPro" id="IPR017850">
    <property type="entry name" value="Alkaline_phosphatase_core_sf"/>
</dbReference>
<dbReference type="Pfam" id="PF00884">
    <property type="entry name" value="Sulfatase"/>
    <property type="match status" value="2"/>
</dbReference>
<comment type="caution">
    <text evidence="8">The sequence shown here is derived from an EMBL/GenBank/DDBJ whole genome shotgun (WGS) entry which is preliminary data.</text>
</comment>
<comment type="similarity">
    <text evidence="1">Belongs to the sulfatase family.</text>
</comment>
<keyword evidence="6" id="KW-0732">Signal</keyword>
<evidence type="ECO:0000256" key="5">
    <source>
        <dbReference type="SAM" id="MobiDB-lite"/>
    </source>
</evidence>
<dbReference type="FunFam" id="3.40.720.10:FF:000099">
    <property type="entry name" value="Arylsulphatase A"/>
    <property type="match status" value="1"/>
</dbReference>
<reference evidence="8 9" key="1">
    <citation type="submission" date="2019-02" db="EMBL/GenBank/DDBJ databases">
        <title>Deep-cultivation of Planctomycetes and their phenomic and genomic characterization uncovers novel biology.</title>
        <authorList>
            <person name="Wiegand S."/>
            <person name="Jogler M."/>
            <person name="Boedeker C."/>
            <person name="Pinto D."/>
            <person name="Vollmers J."/>
            <person name="Rivas-Marin E."/>
            <person name="Kohn T."/>
            <person name="Peeters S.H."/>
            <person name="Heuer A."/>
            <person name="Rast P."/>
            <person name="Oberbeckmann S."/>
            <person name="Bunk B."/>
            <person name="Jeske O."/>
            <person name="Meyerdierks A."/>
            <person name="Storesund J.E."/>
            <person name="Kallscheuer N."/>
            <person name="Luecker S."/>
            <person name="Lage O.M."/>
            <person name="Pohl T."/>
            <person name="Merkel B.J."/>
            <person name="Hornburger P."/>
            <person name="Mueller R.-W."/>
            <person name="Bruemmer F."/>
            <person name="Labrenz M."/>
            <person name="Spormann A.M."/>
            <person name="Op Den Camp H."/>
            <person name="Overmann J."/>
            <person name="Amann R."/>
            <person name="Jetten M.S.M."/>
            <person name="Mascher T."/>
            <person name="Medema M.H."/>
            <person name="Devos D.P."/>
            <person name="Kaster A.-K."/>
            <person name="Ovreas L."/>
            <person name="Rohde M."/>
            <person name="Galperin M.Y."/>
            <person name="Jogler C."/>
        </authorList>
    </citation>
    <scope>NUCLEOTIDE SEQUENCE [LARGE SCALE GENOMIC DNA]</scope>
    <source>
        <strain evidence="8 9">Pla22</strain>
    </source>
</reference>
<dbReference type="CDD" id="cd16151">
    <property type="entry name" value="sulfatase_like"/>
    <property type="match status" value="1"/>
</dbReference>
<evidence type="ECO:0000256" key="3">
    <source>
        <dbReference type="ARBA" id="ARBA00022801"/>
    </source>
</evidence>
<feature type="signal peptide" evidence="6">
    <location>
        <begin position="1"/>
        <end position="25"/>
    </location>
</feature>
<proteinExistence type="inferred from homology"/>
<evidence type="ECO:0000256" key="4">
    <source>
        <dbReference type="ARBA" id="ARBA00022837"/>
    </source>
</evidence>
<dbReference type="GO" id="GO:0046872">
    <property type="term" value="F:metal ion binding"/>
    <property type="evidence" value="ECO:0007669"/>
    <property type="project" value="UniProtKB-KW"/>
</dbReference>
<evidence type="ECO:0000259" key="7">
    <source>
        <dbReference type="Pfam" id="PF00884"/>
    </source>
</evidence>
<dbReference type="PANTHER" id="PTHR42693">
    <property type="entry name" value="ARYLSULFATASE FAMILY MEMBER"/>
    <property type="match status" value="1"/>
</dbReference>
<dbReference type="InterPro" id="IPR050738">
    <property type="entry name" value="Sulfatase"/>
</dbReference>
<keyword evidence="2" id="KW-0479">Metal-binding</keyword>
<dbReference type="CDD" id="cd16027">
    <property type="entry name" value="SGSH"/>
    <property type="match status" value="1"/>
</dbReference>
<dbReference type="EC" id="3.1.6.1" evidence="8"/>
<accession>A0A5C5WSU4</accession>